<keyword evidence="1" id="KW-0732">Signal</keyword>
<keyword evidence="3" id="KW-1185">Reference proteome</keyword>
<name>A0AAJ6NW75_9CYAN</name>
<evidence type="ECO:0000313" key="2">
    <source>
        <dbReference type="EMBL" id="WGV27868.1"/>
    </source>
</evidence>
<dbReference type="RefSeq" id="WP_281485104.1">
    <property type="nucleotide sequence ID" value="NZ_CP124543.1"/>
</dbReference>
<organism evidence="2 3">
    <name type="scientific">Halotia branconii CENA392</name>
    <dbReference type="NCBI Taxonomy" id="1539056"/>
    <lineage>
        <taxon>Bacteria</taxon>
        <taxon>Bacillati</taxon>
        <taxon>Cyanobacteriota</taxon>
        <taxon>Cyanophyceae</taxon>
        <taxon>Nostocales</taxon>
        <taxon>Nodulariaceae</taxon>
        <taxon>Halotia</taxon>
    </lineage>
</organism>
<sequence>MKYQLLFTSLFVFSLSTLPVQACPIGNPQSTNYIRRDNNRCEGIEPRDVVGGINPLLSLSTKYN</sequence>
<accession>A0AAJ6NW75</accession>
<dbReference type="KEGG" id="hbq:QI031_10465"/>
<dbReference type="Proteomes" id="UP001223520">
    <property type="component" value="Chromosome"/>
</dbReference>
<proteinExistence type="predicted"/>
<evidence type="ECO:0000256" key="1">
    <source>
        <dbReference type="SAM" id="SignalP"/>
    </source>
</evidence>
<gene>
    <name evidence="2" type="ORF">QI031_10465</name>
</gene>
<evidence type="ECO:0000313" key="3">
    <source>
        <dbReference type="Proteomes" id="UP001223520"/>
    </source>
</evidence>
<dbReference type="AlphaFoldDB" id="A0AAJ6NW75"/>
<protein>
    <submittedName>
        <fullName evidence="2">Uncharacterized protein</fullName>
    </submittedName>
</protein>
<feature type="chain" id="PRO_5042599629" evidence="1">
    <location>
        <begin position="23"/>
        <end position="64"/>
    </location>
</feature>
<reference evidence="2 3" key="1">
    <citation type="journal article" date="2023" name="Limnol Oceanogr Lett">
        <title>Environmental adaptations by the intertidal Antarctic cyanobacterium Halotia branconii CENA392 as revealed using long-read genome sequencing.</title>
        <authorList>
            <person name="Dextro R.B."/>
            <person name="Delbaje E."/>
            <person name="Freitas P.N.N."/>
            <person name="Geraldes V."/>
            <person name="Pinto E."/>
            <person name="Long P.F."/>
            <person name="Fiore M.F."/>
        </authorList>
    </citation>
    <scope>NUCLEOTIDE SEQUENCE [LARGE SCALE GENOMIC DNA]</scope>
    <source>
        <strain evidence="2 3">CENA392</strain>
    </source>
</reference>
<feature type="signal peptide" evidence="1">
    <location>
        <begin position="1"/>
        <end position="22"/>
    </location>
</feature>
<dbReference type="EMBL" id="CP124543">
    <property type="protein sequence ID" value="WGV27868.1"/>
    <property type="molecule type" value="Genomic_DNA"/>
</dbReference>